<dbReference type="KEGG" id="vcn:VOLCADRAFT_106145"/>
<dbReference type="InParanoid" id="D8U5D5"/>
<name>D8U5D5_VOLCA</name>
<evidence type="ECO:0000313" key="1">
    <source>
        <dbReference type="EMBL" id="EFJ45196.1"/>
    </source>
</evidence>
<proteinExistence type="predicted"/>
<dbReference type="Proteomes" id="UP000001058">
    <property type="component" value="Unassembled WGS sequence"/>
</dbReference>
<protein>
    <submittedName>
        <fullName evidence="1">Uncharacterized protein</fullName>
    </submittedName>
</protein>
<accession>D8U5D5</accession>
<reference evidence="1 2" key="1">
    <citation type="journal article" date="2010" name="Science">
        <title>Genomic analysis of organismal complexity in the multicellular green alga Volvox carteri.</title>
        <authorList>
            <person name="Prochnik S.E."/>
            <person name="Umen J."/>
            <person name="Nedelcu A.M."/>
            <person name="Hallmann A."/>
            <person name="Miller S.M."/>
            <person name="Nishii I."/>
            <person name="Ferris P."/>
            <person name="Kuo A."/>
            <person name="Mitros T."/>
            <person name="Fritz-Laylin L.K."/>
            <person name="Hellsten U."/>
            <person name="Chapman J."/>
            <person name="Simakov O."/>
            <person name="Rensing S.A."/>
            <person name="Terry A."/>
            <person name="Pangilinan J."/>
            <person name="Kapitonov V."/>
            <person name="Jurka J."/>
            <person name="Salamov A."/>
            <person name="Shapiro H."/>
            <person name="Schmutz J."/>
            <person name="Grimwood J."/>
            <person name="Lindquist E."/>
            <person name="Lucas S."/>
            <person name="Grigoriev I.V."/>
            <person name="Schmitt R."/>
            <person name="Kirk D."/>
            <person name="Rokhsar D.S."/>
        </authorList>
    </citation>
    <scope>NUCLEOTIDE SEQUENCE [LARGE SCALE GENOMIC DNA]</scope>
    <source>
        <strain evidence="2">f. Nagariensis / Eve</strain>
    </source>
</reference>
<evidence type="ECO:0000313" key="2">
    <source>
        <dbReference type="Proteomes" id="UP000001058"/>
    </source>
</evidence>
<dbReference type="AlphaFoldDB" id="D8U5D5"/>
<dbReference type="EMBL" id="GL378359">
    <property type="protein sequence ID" value="EFJ45196.1"/>
    <property type="molecule type" value="Genomic_DNA"/>
</dbReference>
<sequence>MAFGLKVGVRQARRGVAARAAGIEGSSSVRASRKALLHTSGHFHYWTGWLQGCGFTVERPASPFMSGCSYIRRISFCSVLAARAVVGKSRCWRSKGRPTCHLVMHPAGNVALRLMEFGRSRVEALEAEEEPDAEQQAAATVHYVPTYWRTPR</sequence>
<dbReference type="GeneID" id="9616964"/>
<organism evidence="2">
    <name type="scientific">Volvox carteri f. nagariensis</name>
    <dbReference type="NCBI Taxonomy" id="3068"/>
    <lineage>
        <taxon>Eukaryota</taxon>
        <taxon>Viridiplantae</taxon>
        <taxon>Chlorophyta</taxon>
        <taxon>core chlorophytes</taxon>
        <taxon>Chlorophyceae</taxon>
        <taxon>CS clade</taxon>
        <taxon>Chlamydomonadales</taxon>
        <taxon>Volvocaceae</taxon>
        <taxon>Volvox</taxon>
    </lineage>
</organism>
<gene>
    <name evidence="1" type="ORF">VOLCADRAFT_106145</name>
</gene>
<dbReference type="RefSeq" id="XP_002953872.1">
    <property type="nucleotide sequence ID" value="XM_002953826.1"/>
</dbReference>
<keyword evidence="2" id="KW-1185">Reference proteome</keyword>